<gene>
    <name evidence="2" type="ORF">Tcan_07970</name>
</gene>
<dbReference type="STRING" id="6265.A0A0B2VBX4"/>
<evidence type="ECO:0000313" key="3">
    <source>
        <dbReference type="Proteomes" id="UP000031036"/>
    </source>
</evidence>
<accession>A0A0B2VBX4</accession>
<feature type="compositionally biased region" description="Polar residues" evidence="1">
    <location>
        <begin position="59"/>
        <end position="71"/>
    </location>
</feature>
<dbReference type="EMBL" id="JPKZ01001952">
    <property type="protein sequence ID" value="KHN79003.1"/>
    <property type="molecule type" value="Genomic_DNA"/>
</dbReference>
<organism evidence="2 3">
    <name type="scientific">Toxocara canis</name>
    <name type="common">Canine roundworm</name>
    <dbReference type="NCBI Taxonomy" id="6265"/>
    <lineage>
        <taxon>Eukaryota</taxon>
        <taxon>Metazoa</taxon>
        <taxon>Ecdysozoa</taxon>
        <taxon>Nematoda</taxon>
        <taxon>Chromadorea</taxon>
        <taxon>Rhabditida</taxon>
        <taxon>Spirurina</taxon>
        <taxon>Ascaridomorpha</taxon>
        <taxon>Ascaridoidea</taxon>
        <taxon>Toxocaridae</taxon>
        <taxon>Toxocara</taxon>
    </lineage>
</organism>
<proteinExistence type="predicted"/>
<name>A0A0B2VBX4_TOXCA</name>
<protein>
    <submittedName>
        <fullName evidence="2">Uncharacterized protein</fullName>
    </submittedName>
</protein>
<evidence type="ECO:0000256" key="1">
    <source>
        <dbReference type="SAM" id="MobiDB-lite"/>
    </source>
</evidence>
<sequence>MADAYESWSGFADENDHFRGRSLLKRKQEQWAKERAFPESWFPFGRPGGGAPNEKRATIRSQASGSKTMSPDLQLRADVFPSDDIN</sequence>
<keyword evidence="3" id="KW-1185">Reference proteome</keyword>
<evidence type="ECO:0000313" key="2">
    <source>
        <dbReference type="EMBL" id="KHN79003.1"/>
    </source>
</evidence>
<dbReference type="Proteomes" id="UP000031036">
    <property type="component" value="Unassembled WGS sequence"/>
</dbReference>
<dbReference type="AlphaFoldDB" id="A0A0B2VBX4"/>
<dbReference type="OrthoDB" id="5919113at2759"/>
<reference evidence="2 3" key="1">
    <citation type="submission" date="2014-11" db="EMBL/GenBank/DDBJ databases">
        <title>Genetic blueprint of the zoonotic pathogen Toxocara canis.</title>
        <authorList>
            <person name="Zhu X.-Q."/>
            <person name="Korhonen P.K."/>
            <person name="Cai H."/>
            <person name="Young N.D."/>
            <person name="Nejsum P."/>
            <person name="von Samson-Himmelstjerna G."/>
            <person name="Boag P.R."/>
            <person name="Tan P."/>
            <person name="Li Q."/>
            <person name="Min J."/>
            <person name="Yang Y."/>
            <person name="Wang X."/>
            <person name="Fang X."/>
            <person name="Hall R.S."/>
            <person name="Hofmann A."/>
            <person name="Sternberg P.W."/>
            <person name="Jex A.R."/>
            <person name="Gasser R.B."/>
        </authorList>
    </citation>
    <scope>NUCLEOTIDE SEQUENCE [LARGE SCALE GENOMIC DNA]</scope>
    <source>
        <strain evidence="2">PN_DK_2014</strain>
    </source>
</reference>
<comment type="caution">
    <text evidence="2">The sequence shown here is derived from an EMBL/GenBank/DDBJ whole genome shotgun (WGS) entry which is preliminary data.</text>
</comment>
<feature type="region of interest" description="Disordered" evidence="1">
    <location>
        <begin position="37"/>
        <end position="86"/>
    </location>
</feature>